<protein>
    <submittedName>
        <fullName evidence="1">Cytochrome P450</fullName>
    </submittedName>
</protein>
<organism evidence="1 2">
    <name type="scientific">Violaceomyces palustris</name>
    <dbReference type="NCBI Taxonomy" id="1673888"/>
    <lineage>
        <taxon>Eukaryota</taxon>
        <taxon>Fungi</taxon>
        <taxon>Dikarya</taxon>
        <taxon>Basidiomycota</taxon>
        <taxon>Ustilaginomycotina</taxon>
        <taxon>Ustilaginomycetes</taxon>
        <taxon>Violaceomycetales</taxon>
        <taxon>Violaceomycetaceae</taxon>
        <taxon>Violaceomyces</taxon>
    </lineage>
</organism>
<dbReference type="EMBL" id="KZ819758">
    <property type="protein sequence ID" value="PWN52777.1"/>
    <property type="molecule type" value="Genomic_DNA"/>
</dbReference>
<sequence>MPSLPPTVSFDSLKVVAGLAFATHLLVQLAEPMVTHFLAAYLSVLFTYILFQSFSAGFPLSSSILGALLLATTYNVVIFSSIGVYRLFLHRACKFPGPASLALSKWAFVPSDAVGQRPQKTDELHKQYGDIVRVGPREISINDPTALPAIMGFSAPTIKGPWYYVAHTDNHPRSCSLHTCIDPALRKLRRKIWDPAFSIRALQEYENQIRTTTNETMDQLAARSEKNETIPVDQWAMYFAFDIMGQLGFSKGFGLVQLGTLSKPIHLLEEAMQAFMTLGCVSWLAPLTRLLPNPIKSFEDYCQEAVDERKMNGGKHADIMSYLLAEDKETGVKHTPEEIKADSGLIIVAGSDTSSSSLSMAIYLLLQHPECLRKAREEVDSIFEGQEVNDFEALKKCVYLTACLNEAMRLFPPVASGLQREIPSNSSPVVASLRNGEKVIIPPGMVVTFPTYSVHRDPRNFSPAPEKFRPERWVNPEKEIAFNKNAFLAFGHGPTSCIGKNLAWMEMRCFLASFIKRFDGKLDDSFDDAAFQAGIKDTFTMTRTKPLMVKLVERPASS</sequence>
<keyword evidence="2" id="KW-1185">Reference proteome</keyword>
<name>A0ACD0P446_9BASI</name>
<proteinExistence type="predicted"/>
<gene>
    <name evidence="1" type="ORF">IE53DRAFT_384755</name>
</gene>
<reference evidence="1 2" key="1">
    <citation type="journal article" date="2018" name="Mol. Biol. Evol.">
        <title>Broad Genomic Sampling Reveals a Smut Pathogenic Ancestry of the Fungal Clade Ustilaginomycotina.</title>
        <authorList>
            <person name="Kijpornyongpan T."/>
            <person name="Mondo S.J."/>
            <person name="Barry K."/>
            <person name="Sandor L."/>
            <person name="Lee J."/>
            <person name="Lipzen A."/>
            <person name="Pangilinan J."/>
            <person name="LaButti K."/>
            <person name="Hainaut M."/>
            <person name="Henrissat B."/>
            <person name="Grigoriev I.V."/>
            <person name="Spatafora J.W."/>
            <person name="Aime M.C."/>
        </authorList>
    </citation>
    <scope>NUCLEOTIDE SEQUENCE [LARGE SCALE GENOMIC DNA]</scope>
    <source>
        <strain evidence="1 2">SA 807</strain>
    </source>
</reference>
<evidence type="ECO:0000313" key="1">
    <source>
        <dbReference type="EMBL" id="PWN52777.1"/>
    </source>
</evidence>
<evidence type="ECO:0000313" key="2">
    <source>
        <dbReference type="Proteomes" id="UP000245626"/>
    </source>
</evidence>
<accession>A0ACD0P446</accession>
<dbReference type="Proteomes" id="UP000245626">
    <property type="component" value="Unassembled WGS sequence"/>
</dbReference>